<proteinExistence type="inferred from homology"/>
<evidence type="ECO:0000256" key="6">
    <source>
        <dbReference type="ARBA" id="ARBA00023004"/>
    </source>
</evidence>
<dbReference type="eggNOG" id="KOG3378">
    <property type="taxonomic scope" value="Eukaryota"/>
</dbReference>
<evidence type="ECO:0000259" key="8">
    <source>
        <dbReference type="PROSITE" id="PS01033"/>
    </source>
</evidence>
<dbReference type="Proteomes" id="UP000008021">
    <property type="component" value="Chromosome 5"/>
</dbReference>
<evidence type="ECO:0000256" key="3">
    <source>
        <dbReference type="ARBA" id="ARBA00011738"/>
    </source>
</evidence>
<keyword evidence="10" id="KW-1185">Reference proteome</keyword>
<dbReference type="GO" id="GO:0046872">
    <property type="term" value="F:metal ion binding"/>
    <property type="evidence" value="ECO:0007669"/>
    <property type="project" value="UniProtKB-KW"/>
</dbReference>
<evidence type="ECO:0000313" key="9">
    <source>
        <dbReference type="EnsemblPlants" id="OMERI05G20600.1"/>
    </source>
</evidence>
<comment type="similarity">
    <text evidence="2">Belongs to the plant globin family.</text>
</comment>
<organism evidence="9">
    <name type="scientific">Oryza meridionalis</name>
    <dbReference type="NCBI Taxonomy" id="40149"/>
    <lineage>
        <taxon>Eukaryota</taxon>
        <taxon>Viridiplantae</taxon>
        <taxon>Streptophyta</taxon>
        <taxon>Embryophyta</taxon>
        <taxon>Tracheophyta</taxon>
        <taxon>Spermatophyta</taxon>
        <taxon>Magnoliopsida</taxon>
        <taxon>Liliopsida</taxon>
        <taxon>Poales</taxon>
        <taxon>Poaceae</taxon>
        <taxon>BOP clade</taxon>
        <taxon>Oryzoideae</taxon>
        <taxon>Oryzeae</taxon>
        <taxon>Oryzinae</taxon>
        <taxon>Oryza</taxon>
    </lineage>
</organism>
<dbReference type="HOGENOM" id="CLU_003827_11_2_1"/>
<keyword evidence="4" id="KW-0349">Heme</keyword>
<reference evidence="9" key="1">
    <citation type="submission" date="2015-04" db="UniProtKB">
        <authorList>
            <consortium name="EnsemblPlants"/>
        </authorList>
    </citation>
    <scope>IDENTIFICATION</scope>
</reference>
<protein>
    <recommendedName>
        <fullName evidence="8">Globin domain-containing protein</fullName>
    </recommendedName>
</protein>
<dbReference type="PRINTS" id="PR00188">
    <property type="entry name" value="PLANTGLOBIN"/>
</dbReference>
<dbReference type="PANTHER" id="PTHR22924:SF95">
    <property type="entry name" value="OS05G0517600 PROTEIN"/>
    <property type="match status" value="1"/>
</dbReference>
<dbReference type="GO" id="GO:0020037">
    <property type="term" value="F:heme binding"/>
    <property type="evidence" value="ECO:0007669"/>
    <property type="project" value="InterPro"/>
</dbReference>
<feature type="domain" description="Globin" evidence="8">
    <location>
        <begin position="2"/>
        <end position="176"/>
    </location>
</feature>
<keyword evidence="5" id="KW-0479">Metal-binding</keyword>
<sequence length="181" mass="20249">MGFSETQEELVLRSWQSMKKDSESIALKFFLRIFEIAPAAKQMFSFLRDSGDDVPLENHPKLKSHAVTVFVMASKKAHSLPFALSAYPHLTHCNHGCKCNAPLRLQACESATQLRKTGDVKVREATLKRLGATHVVKTALLYTIKDAVPEMWSPETKEAWEEAYDQLAAAIKEEMKKAASA</sequence>
<evidence type="ECO:0000256" key="1">
    <source>
        <dbReference type="ARBA" id="ARBA00001970"/>
    </source>
</evidence>
<evidence type="ECO:0000256" key="2">
    <source>
        <dbReference type="ARBA" id="ARBA00007609"/>
    </source>
</evidence>
<reference evidence="9" key="2">
    <citation type="submission" date="2018-05" db="EMBL/GenBank/DDBJ databases">
        <title>OmerRS3 (Oryza meridionalis Reference Sequence Version 3).</title>
        <authorList>
            <person name="Zhang J."/>
            <person name="Kudrna D."/>
            <person name="Lee S."/>
            <person name="Talag J."/>
            <person name="Welchert J."/>
            <person name="Wing R.A."/>
        </authorList>
    </citation>
    <scope>NUCLEOTIDE SEQUENCE [LARGE SCALE GENOMIC DNA]</scope>
    <source>
        <strain evidence="9">cv. OR44</strain>
    </source>
</reference>
<comment type="cofactor">
    <cofactor evidence="1">
        <name>heme b</name>
        <dbReference type="ChEBI" id="CHEBI:60344"/>
    </cofactor>
</comment>
<evidence type="ECO:0000256" key="7">
    <source>
        <dbReference type="ARBA" id="ARBA00048118"/>
    </source>
</evidence>
<dbReference type="InterPro" id="IPR012292">
    <property type="entry name" value="Globin/Proto"/>
</dbReference>
<dbReference type="Gene3D" id="1.10.490.10">
    <property type="entry name" value="Globins"/>
    <property type="match status" value="2"/>
</dbReference>
<evidence type="ECO:0000256" key="4">
    <source>
        <dbReference type="ARBA" id="ARBA00022617"/>
    </source>
</evidence>
<dbReference type="GO" id="GO:0019825">
    <property type="term" value="F:oxygen binding"/>
    <property type="evidence" value="ECO:0007669"/>
    <property type="project" value="InterPro"/>
</dbReference>
<evidence type="ECO:0000256" key="5">
    <source>
        <dbReference type="ARBA" id="ARBA00022723"/>
    </source>
</evidence>
<dbReference type="Gramene" id="OMERI05G20600.1">
    <property type="protein sequence ID" value="OMERI05G20600.1"/>
    <property type="gene ID" value="OMERI05G20600"/>
</dbReference>
<dbReference type="PANTHER" id="PTHR22924">
    <property type="entry name" value="LEGHEMOGLOBIN-RELATED"/>
    <property type="match status" value="1"/>
</dbReference>
<dbReference type="EnsemblPlants" id="OMERI05G20600.1">
    <property type="protein sequence ID" value="OMERI05G20600.1"/>
    <property type="gene ID" value="OMERI05G20600"/>
</dbReference>
<evidence type="ECO:0000313" key="10">
    <source>
        <dbReference type="Proteomes" id="UP000008021"/>
    </source>
</evidence>
<dbReference type="STRING" id="40149.A0A0E0DTY1"/>
<comment type="catalytic activity">
    <reaction evidence="7">
        <text>Fe(III)-heme b-[protein] + nitric oxide + H2O = Fe(II)-heme b-[protein] + nitrite + 2 H(+)</text>
        <dbReference type="Rhea" id="RHEA:77711"/>
        <dbReference type="Rhea" id="RHEA-COMP:18975"/>
        <dbReference type="Rhea" id="RHEA-COMP:18976"/>
        <dbReference type="ChEBI" id="CHEBI:15377"/>
        <dbReference type="ChEBI" id="CHEBI:15378"/>
        <dbReference type="ChEBI" id="CHEBI:16301"/>
        <dbReference type="ChEBI" id="CHEBI:16480"/>
        <dbReference type="ChEBI" id="CHEBI:55376"/>
        <dbReference type="ChEBI" id="CHEBI:60344"/>
    </reaction>
    <physiologicalReaction direction="right-to-left" evidence="7">
        <dbReference type="Rhea" id="RHEA:77713"/>
    </physiologicalReaction>
</comment>
<dbReference type="PROSITE" id="PS01033">
    <property type="entry name" value="GLOBIN"/>
    <property type="match status" value="1"/>
</dbReference>
<keyword evidence="6" id="KW-0408">Iron</keyword>
<dbReference type="AlphaFoldDB" id="A0A0E0DTY1"/>
<accession>A0A0E0DTY1</accession>
<dbReference type="InterPro" id="IPR000971">
    <property type="entry name" value="Globin"/>
</dbReference>
<dbReference type="InterPro" id="IPR009050">
    <property type="entry name" value="Globin-like_sf"/>
</dbReference>
<name>A0A0E0DTY1_9ORYZ</name>
<dbReference type="InterPro" id="IPR001032">
    <property type="entry name" value="Leghaemoglobin-like"/>
</dbReference>
<comment type="subunit">
    <text evidence="3">Homodimer.</text>
</comment>
<dbReference type="SUPFAM" id="SSF46458">
    <property type="entry name" value="Globin-like"/>
    <property type="match status" value="1"/>
</dbReference>